<dbReference type="GO" id="GO:0030170">
    <property type="term" value="F:pyridoxal phosphate binding"/>
    <property type="evidence" value="ECO:0007669"/>
    <property type="project" value="TreeGrafter"/>
</dbReference>
<dbReference type="OrthoDB" id="9810913at2"/>
<organism evidence="5 6">
    <name type="scientific">Roseivirga misakiensis</name>
    <dbReference type="NCBI Taxonomy" id="1563681"/>
    <lineage>
        <taxon>Bacteria</taxon>
        <taxon>Pseudomonadati</taxon>
        <taxon>Bacteroidota</taxon>
        <taxon>Cytophagia</taxon>
        <taxon>Cytophagales</taxon>
        <taxon>Roseivirgaceae</taxon>
        <taxon>Roseivirga</taxon>
    </lineage>
</organism>
<sequence length="379" mass="41737">MDKRNIPISLPVTGEEEWQAVKEPLMTGWLTSGPKVREFENLFAERHQVKHAIAVTSATTALHLSLVALGVGPGDEVIVPAFTWVSTANVVLQVGAAVVFCDIDPKTFNIDPTQLTDKVTDRTKAIMTVHLFGLCSDMDAIKEAAPGVPIIEDGACAAGAAYKGIPAGALGDFGCFSFHPRKSVTTGEGGMVTTNNDAYGEKLGILRNHGASVSEEQRHHGPRPYILPDFDVSGYNYRMTDLQGAVGVVQLGKLDQFINERAKWAAYYKKELSGLEWLQLPEFSADYDHGWQSFVTLIDETKAPYTRNEIMEKLQERGISTRPGTHAVHMLNFYANTFDIKPGDYPGAQIANDYSMSIPLHNRMNELDFQYVVETLKSI</sequence>
<dbReference type="CDD" id="cd00616">
    <property type="entry name" value="AHBA_syn"/>
    <property type="match status" value="1"/>
</dbReference>
<evidence type="ECO:0000256" key="3">
    <source>
        <dbReference type="PIRSR" id="PIRSR000390-2"/>
    </source>
</evidence>
<dbReference type="PIRSF" id="PIRSF000390">
    <property type="entry name" value="PLP_StrS"/>
    <property type="match status" value="1"/>
</dbReference>
<dbReference type="EMBL" id="MDGQ01000005">
    <property type="protein sequence ID" value="OEK05226.1"/>
    <property type="molecule type" value="Genomic_DNA"/>
</dbReference>
<dbReference type="InterPro" id="IPR015424">
    <property type="entry name" value="PyrdxlP-dep_Trfase"/>
</dbReference>
<dbReference type="Pfam" id="PF01041">
    <property type="entry name" value="DegT_DnrJ_EryC1"/>
    <property type="match status" value="1"/>
</dbReference>
<dbReference type="AlphaFoldDB" id="A0A1E5T1J2"/>
<dbReference type="STRING" id="1563681.BFP71_17640"/>
<protein>
    <submittedName>
        <fullName evidence="5">Perosamine synthetase</fullName>
    </submittedName>
</protein>
<dbReference type="PANTHER" id="PTHR30244:SF34">
    <property type="entry name" value="DTDP-4-AMINO-4,6-DIDEOXYGALACTOSE TRANSAMINASE"/>
    <property type="match status" value="1"/>
</dbReference>
<dbReference type="InterPro" id="IPR000653">
    <property type="entry name" value="DegT/StrS_aminotransferase"/>
</dbReference>
<comment type="caution">
    <text evidence="5">The sequence shown here is derived from an EMBL/GenBank/DDBJ whole genome shotgun (WGS) entry which is preliminary data.</text>
</comment>
<evidence type="ECO:0000256" key="1">
    <source>
        <dbReference type="ARBA" id="ARBA00037999"/>
    </source>
</evidence>
<dbReference type="InterPro" id="IPR015421">
    <property type="entry name" value="PyrdxlP-dep_Trfase_major"/>
</dbReference>
<feature type="active site" description="Proton acceptor" evidence="2">
    <location>
        <position position="182"/>
    </location>
</feature>
<name>A0A1E5T1J2_9BACT</name>
<reference evidence="5 6" key="1">
    <citation type="submission" date="2016-08" db="EMBL/GenBank/DDBJ databases">
        <title>Draft genome of Fabibacter sp. strain SK-8.</title>
        <authorList>
            <person name="Wong S.-K."/>
            <person name="Hamasaki K."/>
            <person name="Yoshizawa S."/>
        </authorList>
    </citation>
    <scope>NUCLEOTIDE SEQUENCE [LARGE SCALE GENOMIC DNA]</scope>
    <source>
        <strain evidence="5 6">SK-8</strain>
    </source>
</reference>
<dbReference type="RefSeq" id="WP_069836730.1">
    <property type="nucleotide sequence ID" value="NZ_MDGQ01000005.1"/>
</dbReference>
<dbReference type="Proteomes" id="UP000095552">
    <property type="component" value="Unassembled WGS sequence"/>
</dbReference>
<dbReference type="PANTHER" id="PTHR30244">
    <property type="entry name" value="TRANSAMINASE"/>
    <property type="match status" value="1"/>
</dbReference>
<gene>
    <name evidence="5" type="ORF">BFP71_17640</name>
</gene>
<feature type="modified residue" description="N6-(pyridoxal phosphate)lysine" evidence="3">
    <location>
        <position position="182"/>
    </location>
</feature>
<dbReference type="Gene3D" id="3.90.1150.10">
    <property type="entry name" value="Aspartate Aminotransferase, domain 1"/>
    <property type="match status" value="1"/>
</dbReference>
<keyword evidence="6" id="KW-1185">Reference proteome</keyword>
<dbReference type="GO" id="GO:0008483">
    <property type="term" value="F:transaminase activity"/>
    <property type="evidence" value="ECO:0007669"/>
    <property type="project" value="TreeGrafter"/>
</dbReference>
<evidence type="ECO:0000313" key="5">
    <source>
        <dbReference type="EMBL" id="OEK05226.1"/>
    </source>
</evidence>
<dbReference type="GO" id="GO:0000271">
    <property type="term" value="P:polysaccharide biosynthetic process"/>
    <property type="evidence" value="ECO:0007669"/>
    <property type="project" value="TreeGrafter"/>
</dbReference>
<proteinExistence type="inferred from homology"/>
<dbReference type="SUPFAM" id="SSF53383">
    <property type="entry name" value="PLP-dependent transferases"/>
    <property type="match status" value="1"/>
</dbReference>
<dbReference type="InterPro" id="IPR015422">
    <property type="entry name" value="PyrdxlP-dep_Trfase_small"/>
</dbReference>
<evidence type="ECO:0000313" key="6">
    <source>
        <dbReference type="Proteomes" id="UP000095552"/>
    </source>
</evidence>
<keyword evidence="3 4" id="KW-0663">Pyridoxal phosphate</keyword>
<evidence type="ECO:0000256" key="4">
    <source>
        <dbReference type="RuleBase" id="RU004508"/>
    </source>
</evidence>
<dbReference type="Gene3D" id="3.40.640.10">
    <property type="entry name" value="Type I PLP-dependent aspartate aminotransferase-like (Major domain)"/>
    <property type="match status" value="1"/>
</dbReference>
<evidence type="ECO:0000256" key="2">
    <source>
        <dbReference type="PIRSR" id="PIRSR000390-1"/>
    </source>
</evidence>
<accession>A0A1E5T1J2</accession>
<comment type="similarity">
    <text evidence="1 4">Belongs to the DegT/DnrJ/EryC1 family.</text>
</comment>